<gene>
    <name evidence="2" type="ORF">ACFL6M_03500</name>
</gene>
<keyword evidence="1" id="KW-0732">Signal</keyword>
<protein>
    <submittedName>
        <fullName evidence="2">Uncharacterized protein</fullName>
    </submittedName>
</protein>
<dbReference type="InterPro" id="IPR011047">
    <property type="entry name" value="Quinoprotein_ADH-like_sf"/>
</dbReference>
<comment type="caution">
    <text evidence="2">The sequence shown here is derived from an EMBL/GenBank/DDBJ whole genome shotgun (WGS) entry which is preliminary data.</text>
</comment>
<sequence length="124" mass="12836">MRTLIAITPYLLPLATLAIVSTPSVAAPVLEWQESYDGGGLDLDVATAATTDSDGNLVIAGQSSDGIRGIDMLVRKLDRETGDPIWSRRISAEGAEENNLAVGGIVSDGAGNFLVGGTREGCYG</sequence>
<proteinExistence type="predicted"/>
<evidence type="ECO:0000313" key="3">
    <source>
        <dbReference type="Proteomes" id="UP001593833"/>
    </source>
</evidence>
<evidence type="ECO:0000313" key="2">
    <source>
        <dbReference type="EMBL" id="MFC1572646.1"/>
    </source>
</evidence>
<name>A0ABV6YJY2_UNCEI</name>
<dbReference type="EMBL" id="JBHPKH010000026">
    <property type="protein sequence ID" value="MFC1572646.1"/>
    <property type="molecule type" value="Genomic_DNA"/>
</dbReference>
<organism evidence="2 3">
    <name type="scientific">Eiseniibacteriota bacterium</name>
    <dbReference type="NCBI Taxonomy" id="2212470"/>
    <lineage>
        <taxon>Bacteria</taxon>
        <taxon>Candidatus Eiseniibacteriota</taxon>
    </lineage>
</organism>
<evidence type="ECO:0000256" key="1">
    <source>
        <dbReference type="SAM" id="SignalP"/>
    </source>
</evidence>
<keyword evidence="3" id="KW-1185">Reference proteome</keyword>
<feature type="chain" id="PRO_5045533906" evidence="1">
    <location>
        <begin position="27"/>
        <end position="124"/>
    </location>
</feature>
<dbReference type="Proteomes" id="UP001593833">
    <property type="component" value="Unassembled WGS sequence"/>
</dbReference>
<reference evidence="2 3" key="1">
    <citation type="submission" date="2024-09" db="EMBL/GenBank/DDBJ databases">
        <authorList>
            <person name="D'Angelo T."/>
        </authorList>
    </citation>
    <scope>NUCLEOTIDE SEQUENCE [LARGE SCALE GENOMIC DNA]</scope>
    <source>
        <strain evidence="2">SAG AM-320-E07</strain>
    </source>
</reference>
<accession>A0ABV6YJY2</accession>
<dbReference type="SUPFAM" id="SSF50998">
    <property type="entry name" value="Quinoprotein alcohol dehydrogenase-like"/>
    <property type="match status" value="1"/>
</dbReference>
<feature type="signal peptide" evidence="1">
    <location>
        <begin position="1"/>
        <end position="26"/>
    </location>
</feature>